<keyword evidence="6" id="KW-1185">Reference proteome</keyword>
<dbReference type="InterPro" id="IPR016197">
    <property type="entry name" value="Chromo-like_dom_sf"/>
</dbReference>
<feature type="non-terminal residue" evidence="5">
    <location>
        <position position="1"/>
    </location>
</feature>
<organism evidence="5 6">
    <name type="scientific">Aphis craccivora</name>
    <name type="common">Cowpea aphid</name>
    <dbReference type="NCBI Taxonomy" id="307492"/>
    <lineage>
        <taxon>Eukaryota</taxon>
        <taxon>Metazoa</taxon>
        <taxon>Ecdysozoa</taxon>
        <taxon>Arthropoda</taxon>
        <taxon>Hexapoda</taxon>
        <taxon>Insecta</taxon>
        <taxon>Pterygota</taxon>
        <taxon>Neoptera</taxon>
        <taxon>Paraneoptera</taxon>
        <taxon>Hemiptera</taxon>
        <taxon>Sternorrhyncha</taxon>
        <taxon>Aphidomorpha</taxon>
        <taxon>Aphidoidea</taxon>
        <taxon>Aphididae</taxon>
        <taxon>Aphidini</taxon>
        <taxon>Aphis</taxon>
        <taxon>Aphis</taxon>
    </lineage>
</organism>
<dbReference type="AlphaFoldDB" id="A0A6G0Y3Z0"/>
<name>A0A6G0Y3Z0_APHCR</name>
<dbReference type="GO" id="GO:0000792">
    <property type="term" value="C:heterochromatin"/>
    <property type="evidence" value="ECO:0007669"/>
    <property type="project" value="UniProtKB-ARBA"/>
</dbReference>
<dbReference type="Gene3D" id="2.40.50.40">
    <property type="match status" value="2"/>
</dbReference>
<dbReference type="SMART" id="SM00300">
    <property type="entry name" value="ChSh"/>
    <property type="match status" value="1"/>
</dbReference>
<evidence type="ECO:0000256" key="3">
    <source>
        <dbReference type="SAM" id="MobiDB-lite"/>
    </source>
</evidence>
<protein>
    <submittedName>
        <fullName evidence="5">Chromobox protein 1-like</fullName>
    </submittedName>
</protein>
<dbReference type="PANTHER" id="PTHR22812">
    <property type="entry name" value="CHROMOBOX PROTEIN"/>
    <property type="match status" value="1"/>
</dbReference>
<feature type="domain" description="Chromo" evidence="4">
    <location>
        <begin position="17"/>
        <end position="75"/>
    </location>
</feature>
<dbReference type="Proteomes" id="UP000478052">
    <property type="component" value="Unassembled WGS sequence"/>
</dbReference>
<dbReference type="InterPro" id="IPR000953">
    <property type="entry name" value="Chromo/chromo_shadow_dom"/>
</dbReference>
<dbReference type="Pfam" id="PF01393">
    <property type="entry name" value="Chromo_shadow"/>
    <property type="match status" value="1"/>
</dbReference>
<dbReference type="PROSITE" id="PS00598">
    <property type="entry name" value="CHROMO_1"/>
    <property type="match status" value="1"/>
</dbReference>
<dbReference type="InterPro" id="IPR051219">
    <property type="entry name" value="Heterochromatin_chromo-domain"/>
</dbReference>
<feature type="compositionally biased region" description="Basic and acidic residues" evidence="3">
    <location>
        <begin position="126"/>
        <end position="154"/>
    </location>
</feature>
<dbReference type="GO" id="GO:0005634">
    <property type="term" value="C:nucleus"/>
    <property type="evidence" value="ECO:0007669"/>
    <property type="project" value="UniProtKB-SubCell"/>
</dbReference>
<dbReference type="Pfam" id="PF00385">
    <property type="entry name" value="Chromo"/>
    <property type="match status" value="1"/>
</dbReference>
<dbReference type="InterPro" id="IPR008251">
    <property type="entry name" value="Chromo_shadow_dom"/>
</dbReference>
<dbReference type="OrthoDB" id="273092at2759"/>
<proteinExistence type="predicted"/>
<feature type="non-terminal residue" evidence="5">
    <location>
        <position position="216"/>
    </location>
</feature>
<dbReference type="EMBL" id="VUJU01006335">
    <property type="protein sequence ID" value="KAF0748817.1"/>
    <property type="molecule type" value="Genomic_DNA"/>
</dbReference>
<comment type="caution">
    <text evidence="5">The sequence shown here is derived from an EMBL/GenBank/DDBJ whole genome shotgun (WGS) entry which is preliminary data.</text>
</comment>
<dbReference type="InterPro" id="IPR023780">
    <property type="entry name" value="Chromo_domain"/>
</dbReference>
<comment type="subcellular location">
    <subcellularLocation>
        <location evidence="1">Nucleus</location>
    </subcellularLocation>
</comment>
<dbReference type="PROSITE" id="PS50013">
    <property type="entry name" value="CHROMO_2"/>
    <property type="match status" value="1"/>
</dbReference>
<accession>A0A6G0Y3Z0</accession>
<evidence type="ECO:0000313" key="6">
    <source>
        <dbReference type="Proteomes" id="UP000478052"/>
    </source>
</evidence>
<evidence type="ECO:0000256" key="2">
    <source>
        <dbReference type="ARBA" id="ARBA00023242"/>
    </source>
</evidence>
<gene>
    <name evidence="5" type="ORF">FWK35_00035300</name>
</gene>
<evidence type="ECO:0000313" key="5">
    <source>
        <dbReference type="EMBL" id="KAF0748817.1"/>
    </source>
</evidence>
<reference evidence="5 6" key="1">
    <citation type="submission" date="2019-08" db="EMBL/GenBank/DDBJ databases">
        <title>Whole genome of Aphis craccivora.</title>
        <authorList>
            <person name="Voronova N.V."/>
            <person name="Shulinski R.S."/>
            <person name="Bandarenka Y.V."/>
            <person name="Zhorov D.G."/>
            <person name="Warner D."/>
        </authorList>
    </citation>
    <scope>NUCLEOTIDE SEQUENCE [LARGE SCALE GENOMIC DNA]</scope>
    <source>
        <strain evidence="5">180601</strain>
        <tissue evidence="5">Whole Body</tissue>
    </source>
</reference>
<feature type="region of interest" description="Disordered" evidence="3">
    <location>
        <begin position="112"/>
        <end position="154"/>
    </location>
</feature>
<keyword evidence="2" id="KW-0539">Nucleus</keyword>
<sequence length="216" mass="25271">RTNSNKNNEFKEHEEIYVVEKILKKRVRCGIVEYFLKWKDYDNSHNSWEPIENINSKRLITSFENQTKECNKTQAKHERKSAQSHTNVKRSSKSFKKTSLLSEIKDVESDKSEDNDLVGYNQSDSVRSEDSDAIVEKDNNLTQRNKNDSIENTEMPKRKIAEKVISVSRSNGKLMFLIKMKGIEEPVLLKAKVVHKRCPQVLIKYYEANTLWDTKN</sequence>
<evidence type="ECO:0000259" key="4">
    <source>
        <dbReference type="PROSITE" id="PS50013"/>
    </source>
</evidence>
<dbReference type="SUPFAM" id="SSF54160">
    <property type="entry name" value="Chromo domain-like"/>
    <property type="match status" value="2"/>
</dbReference>
<dbReference type="PRINTS" id="PR00504">
    <property type="entry name" value="CHROMODOMAIN"/>
</dbReference>
<dbReference type="CDD" id="cd00034">
    <property type="entry name" value="CSD"/>
    <property type="match status" value="1"/>
</dbReference>
<evidence type="ECO:0000256" key="1">
    <source>
        <dbReference type="ARBA" id="ARBA00004123"/>
    </source>
</evidence>
<dbReference type="SMART" id="SM00298">
    <property type="entry name" value="CHROMO"/>
    <property type="match status" value="2"/>
</dbReference>
<dbReference type="InterPro" id="IPR017984">
    <property type="entry name" value="Chromo_dom_subgr"/>
</dbReference>
<feature type="region of interest" description="Disordered" evidence="3">
    <location>
        <begin position="69"/>
        <end position="94"/>
    </location>
</feature>
<dbReference type="InterPro" id="IPR023779">
    <property type="entry name" value="Chromodomain_CS"/>
</dbReference>